<dbReference type="EMBL" id="BAOP01000010">
    <property type="protein sequence ID" value="GAC79426.1"/>
    <property type="molecule type" value="Genomic_DNA"/>
</dbReference>
<dbReference type="OrthoDB" id="3473322at2"/>
<organism evidence="2 3">
    <name type="scientific">Gordonia malaquae NBRC 108250</name>
    <dbReference type="NCBI Taxonomy" id="1223542"/>
    <lineage>
        <taxon>Bacteria</taxon>
        <taxon>Bacillati</taxon>
        <taxon>Actinomycetota</taxon>
        <taxon>Actinomycetes</taxon>
        <taxon>Mycobacteriales</taxon>
        <taxon>Gordoniaceae</taxon>
        <taxon>Gordonia</taxon>
    </lineage>
</organism>
<keyword evidence="1" id="KW-1133">Transmembrane helix</keyword>
<feature type="transmembrane region" description="Helical" evidence="1">
    <location>
        <begin position="132"/>
        <end position="153"/>
    </location>
</feature>
<dbReference type="RefSeq" id="WP_008377832.1">
    <property type="nucleotide sequence ID" value="NZ_BAOP01000010.1"/>
</dbReference>
<proteinExistence type="predicted"/>
<dbReference type="AlphaFoldDB" id="M3TDB9"/>
<accession>M3TDB9</accession>
<protein>
    <submittedName>
        <fullName evidence="2">Uncharacterized protein</fullName>
    </submittedName>
</protein>
<dbReference type="eggNOG" id="ENOG5030QV0">
    <property type="taxonomic scope" value="Bacteria"/>
</dbReference>
<keyword evidence="1" id="KW-0472">Membrane</keyword>
<keyword evidence="3" id="KW-1185">Reference proteome</keyword>
<evidence type="ECO:0000256" key="1">
    <source>
        <dbReference type="SAM" id="Phobius"/>
    </source>
</evidence>
<name>M3TDB9_GORML</name>
<dbReference type="Proteomes" id="UP000035009">
    <property type="component" value="Unassembled WGS sequence"/>
</dbReference>
<evidence type="ECO:0000313" key="3">
    <source>
        <dbReference type="Proteomes" id="UP000035009"/>
    </source>
</evidence>
<feature type="transmembrane region" description="Helical" evidence="1">
    <location>
        <begin position="34"/>
        <end position="53"/>
    </location>
</feature>
<reference evidence="2 3" key="1">
    <citation type="submission" date="2013-02" db="EMBL/GenBank/DDBJ databases">
        <title>Whole genome shotgun sequence of Gordonia malaquae NBRC 108250.</title>
        <authorList>
            <person name="Yoshida I."/>
            <person name="Hosoyama A."/>
            <person name="Tsuchikane K."/>
            <person name="Ando Y."/>
            <person name="Baba S."/>
            <person name="Ohji S."/>
            <person name="Hamada M."/>
            <person name="Tamura T."/>
            <person name="Yamazoe A."/>
            <person name="Yamazaki S."/>
            <person name="Fujita N."/>
        </authorList>
    </citation>
    <scope>NUCLEOTIDE SEQUENCE [LARGE SCALE GENOMIC DNA]</scope>
    <source>
        <strain evidence="2 3">NBRC 108250</strain>
    </source>
</reference>
<keyword evidence="1" id="KW-0812">Transmembrane</keyword>
<feature type="transmembrane region" description="Helical" evidence="1">
    <location>
        <begin position="102"/>
        <end position="126"/>
    </location>
</feature>
<feature type="transmembrane region" description="Helical" evidence="1">
    <location>
        <begin position="59"/>
        <end position="81"/>
    </location>
</feature>
<feature type="transmembrane region" description="Helical" evidence="1">
    <location>
        <begin position="173"/>
        <end position="197"/>
    </location>
</feature>
<gene>
    <name evidence="2" type="ORF">GM1_010_00140</name>
</gene>
<evidence type="ECO:0000313" key="2">
    <source>
        <dbReference type="EMBL" id="GAC79426.1"/>
    </source>
</evidence>
<comment type="caution">
    <text evidence="2">The sequence shown here is derived from an EMBL/GenBank/DDBJ whole genome shotgun (WGS) entry which is preliminary data.</text>
</comment>
<sequence>MTSIGDPIAIPGSEQAERLDTAPRETVALPTVRAVGIALAVSAPIWAVVIVLYGDVVDFGWRTLLGGVTALAFQSAVVGLLRVEERARAMTRPGSSGTVATIGFRVEYVLMAGAMVSTVLDGFALIEGTVVWAVFDACWPLSMLGMVIIGARVAIVGRWQGALRWQTLFAQSWFVWGIPAMAFGTVGTVVMISQVVLGYGVLGGLLAAKPGATTSDV</sequence>
<dbReference type="STRING" id="410332.SAMN04488550_2231"/>